<comment type="subcellular location">
    <subcellularLocation>
        <location evidence="2">Endoplasmic reticulum</location>
    </subcellularLocation>
    <subcellularLocation>
        <location evidence="3">Membrane</location>
    </subcellularLocation>
    <subcellularLocation>
        <location evidence="1">Mitochondrion</location>
    </subcellularLocation>
</comment>
<accession>A0A0M9ENB0</accession>
<keyword evidence="4" id="KW-0256">Endoplasmic reticulum</keyword>
<evidence type="ECO:0000256" key="4">
    <source>
        <dbReference type="ARBA" id="ARBA00022824"/>
    </source>
</evidence>
<name>A0A0M9ENB0_FUSLA</name>
<keyword evidence="8" id="KW-1185">Reference proteome</keyword>
<dbReference type="InterPro" id="IPR052374">
    <property type="entry name" value="SERAC1"/>
</dbReference>
<evidence type="ECO:0000256" key="6">
    <source>
        <dbReference type="ARBA" id="ARBA00023136"/>
    </source>
</evidence>
<protein>
    <recommendedName>
        <fullName evidence="9">DUF676 domain-containing protein</fullName>
    </recommendedName>
</protein>
<keyword evidence="6" id="KW-0472">Membrane</keyword>
<evidence type="ECO:0000256" key="3">
    <source>
        <dbReference type="ARBA" id="ARBA00004370"/>
    </source>
</evidence>
<dbReference type="PANTHER" id="PTHR48182:SF2">
    <property type="entry name" value="PROTEIN SERAC1"/>
    <property type="match status" value="1"/>
</dbReference>
<evidence type="ECO:0000313" key="8">
    <source>
        <dbReference type="Proteomes" id="UP000037904"/>
    </source>
</evidence>
<sequence>MSHGPVTADIIAISGLDGLAYESWRGEGNLGRMWSRDFLSKDLSSCRTMIYGYGSKTSSLGACTLIDYSRQLTEEIRKIGNSDELRRRPLFFIAHNFGGILLAHCLVQTMRTNEDDYSTIATLHRATYGILLFGIPDEGLIVNDIVKILSGPGDHAPRQEIRYRSHLPVSQLADCKHLVQNQKMDSESERLERCTTADSNSTLRLSDSTEKIRLGSDPVAMVKFNKNSDLGYTIALYKLKQFERNAAGVVAARFST</sequence>
<dbReference type="PANTHER" id="PTHR48182">
    <property type="entry name" value="PROTEIN SERAC1"/>
    <property type="match status" value="1"/>
</dbReference>
<reference evidence="7 8" key="1">
    <citation type="submission" date="2015-04" db="EMBL/GenBank/DDBJ databases">
        <title>The draft genome sequence of Fusarium langsethiae, a T-2/HT-2 mycotoxin producer.</title>
        <authorList>
            <person name="Lysoe E."/>
            <person name="Divon H.H."/>
            <person name="Terzi V."/>
            <person name="Orru L."/>
            <person name="Lamontanara A."/>
            <person name="Kolseth A.-K."/>
            <person name="Frandsen R.J."/>
            <person name="Nielsen K."/>
            <person name="Thrane U."/>
        </authorList>
    </citation>
    <scope>NUCLEOTIDE SEQUENCE [LARGE SCALE GENOMIC DNA]</scope>
    <source>
        <strain evidence="7 8">Fl201059</strain>
    </source>
</reference>
<dbReference type="AlphaFoldDB" id="A0A0M9ENB0"/>
<dbReference type="Proteomes" id="UP000037904">
    <property type="component" value="Unassembled WGS sequence"/>
</dbReference>
<evidence type="ECO:0000256" key="1">
    <source>
        <dbReference type="ARBA" id="ARBA00004173"/>
    </source>
</evidence>
<keyword evidence="5" id="KW-0496">Mitochondrion</keyword>
<comment type="caution">
    <text evidence="7">The sequence shown here is derived from an EMBL/GenBank/DDBJ whole genome shotgun (WGS) entry which is preliminary data.</text>
</comment>
<evidence type="ECO:0000313" key="7">
    <source>
        <dbReference type="EMBL" id="KPA36568.1"/>
    </source>
</evidence>
<dbReference type="EMBL" id="JXCE01000602">
    <property type="protein sequence ID" value="KPA36568.1"/>
    <property type="molecule type" value="Genomic_DNA"/>
</dbReference>
<organism evidence="7 8">
    <name type="scientific">Fusarium langsethiae</name>
    <dbReference type="NCBI Taxonomy" id="179993"/>
    <lineage>
        <taxon>Eukaryota</taxon>
        <taxon>Fungi</taxon>
        <taxon>Dikarya</taxon>
        <taxon>Ascomycota</taxon>
        <taxon>Pezizomycotina</taxon>
        <taxon>Sordariomycetes</taxon>
        <taxon>Hypocreomycetidae</taxon>
        <taxon>Hypocreales</taxon>
        <taxon>Nectriaceae</taxon>
        <taxon>Fusarium</taxon>
    </lineage>
</organism>
<evidence type="ECO:0008006" key="9">
    <source>
        <dbReference type="Google" id="ProtNLM"/>
    </source>
</evidence>
<proteinExistence type="predicted"/>
<dbReference type="GO" id="GO:0005783">
    <property type="term" value="C:endoplasmic reticulum"/>
    <property type="evidence" value="ECO:0007669"/>
    <property type="project" value="UniProtKB-SubCell"/>
</dbReference>
<gene>
    <name evidence="7" type="ORF">FLAG1_10658</name>
</gene>
<dbReference type="GO" id="GO:0016020">
    <property type="term" value="C:membrane"/>
    <property type="evidence" value="ECO:0007669"/>
    <property type="project" value="UniProtKB-SubCell"/>
</dbReference>
<evidence type="ECO:0000256" key="5">
    <source>
        <dbReference type="ARBA" id="ARBA00023128"/>
    </source>
</evidence>
<evidence type="ECO:0000256" key="2">
    <source>
        <dbReference type="ARBA" id="ARBA00004240"/>
    </source>
</evidence>
<dbReference type="GO" id="GO:0005739">
    <property type="term" value="C:mitochondrion"/>
    <property type="evidence" value="ECO:0007669"/>
    <property type="project" value="UniProtKB-SubCell"/>
</dbReference>